<organism evidence="3 4">
    <name type="scientific">Scomber scombrus</name>
    <name type="common">Atlantic mackerel</name>
    <name type="synonym">Scomber vernalis</name>
    <dbReference type="NCBI Taxonomy" id="13677"/>
    <lineage>
        <taxon>Eukaryota</taxon>
        <taxon>Metazoa</taxon>
        <taxon>Chordata</taxon>
        <taxon>Craniata</taxon>
        <taxon>Vertebrata</taxon>
        <taxon>Euteleostomi</taxon>
        <taxon>Actinopterygii</taxon>
        <taxon>Neopterygii</taxon>
        <taxon>Teleostei</taxon>
        <taxon>Neoteleostei</taxon>
        <taxon>Acanthomorphata</taxon>
        <taxon>Pelagiaria</taxon>
        <taxon>Scombriformes</taxon>
        <taxon>Scombridae</taxon>
        <taxon>Scomber</taxon>
    </lineage>
</organism>
<keyword evidence="4" id="KW-1185">Reference proteome</keyword>
<reference evidence="3 4" key="1">
    <citation type="submission" date="2024-01" db="EMBL/GenBank/DDBJ databases">
        <authorList>
            <person name="Alioto T."/>
            <person name="Alioto T."/>
            <person name="Gomez Garrido J."/>
        </authorList>
    </citation>
    <scope>NUCLEOTIDE SEQUENCE [LARGE SCALE GENOMIC DNA]</scope>
</reference>
<keyword evidence="2" id="KW-0732">Signal</keyword>
<accession>A0AAV1PPZ6</accession>
<feature type="region of interest" description="Disordered" evidence="1">
    <location>
        <begin position="40"/>
        <end position="143"/>
    </location>
</feature>
<feature type="signal peptide" evidence="2">
    <location>
        <begin position="1"/>
        <end position="27"/>
    </location>
</feature>
<evidence type="ECO:0000256" key="1">
    <source>
        <dbReference type="SAM" id="MobiDB-lite"/>
    </source>
</evidence>
<feature type="compositionally biased region" description="Polar residues" evidence="1">
    <location>
        <begin position="40"/>
        <end position="49"/>
    </location>
</feature>
<evidence type="ECO:0000313" key="4">
    <source>
        <dbReference type="Proteomes" id="UP001314229"/>
    </source>
</evidence>
<protein>
    <recommendedName>
        <fullName evidence="5">Secreted protein</fullName>
    </recommendedName>
</protein>
<dbReference type="Proteomes" id="UP001314229">
    <property type="component" value="Unassembled WGS sequence"/>
</dbReference>
<evidence type="ECO:0008006" key="5">
    <source>
        <dbReference type="Google" id="ProtNLM"/>
    </source>
</evidence>
<feature type="chain" id="PRO_5043640102" description="Secreted protein" evidence="2">
    <location>
        <begin position="28"/>
        <end position="143"/>
    </location>
</feature>
<sequence>MCLQTRKLFLSLSLLRAPLCVCMCSLAENLQTSANICVSDMSGSSNNEHQQQQQKRRKEVKLRVSWKEEEERESKERDVQTYPGGTVKGNGSDIVKNKQTRGPNPVAAAPRRHAMPWKIARPLPLSSRKQGASGSSSSSSGRG</sequence>
<proteinExistence type="predicted"/>
<evidence type="ECO:0000313" key="3">
    <source>
        <dbReference type="EMBL" id="CAK6973353.1"/>
    </source>
</evidence>
<dbReference type="EMBL" id="CAWUFR010000228">
    <property type="protein sequence ID" value="CAK6973353.1"/>
    <property type="molecule type" value="Genomic_DNA"/>
</dbReference>
<dbReference type="AlphaFoldDB" id="A0AAV1PPZ6"/>
<comment type="caution">
    <text evidence="3">The sequence shown here is derived from an EMBL/GenBank/DDBJ whole genome shotgun (WGS) entry which is preliminary data.</text>
</comment>
<feature type="compositionally biased region" description="Basic and acidic residues" evidence="1">
    <location>
        <begin position="61"/>
        <end position="79"/>
    </location>
</feature>
<gene>
    <name evidence="3" type="ORF">FSCOSCO3_A034427</name>
</gene>
<feature type="compositionally biased region" description="Low complexity" evidence="1">
    <location>
        <begin position="126"/>
        <end position="143"/>
    </location>
</feature>
<name>A0AAV1PPZ6_SCOSC</name>
<evidence type="ECO:0000256" key="2">
    <source>
        <dbReference type="SAM" id="SignalP"/>
    </source>
</evidence>